<dbReference type="RefSeq" id="WP_014084682.1">
    <property type="nucleotide sequence ID" value="NC_016001.1"/>
</dbReference>
<keyword evidence="2" id="KW-1185">Reference proteome</keyword>
<evidence type="ECO:0000313" key="2">
    <source>
        <dbReference type="Proteomes" id="UP000009186"/>
    </source>
</evidence>
<accession>G2Z2P6</accession>
<dbReference type="STRING" id="1034807.FBFL15_2200"/>
<dbReference type="EMBL" id="FQ859183">
    <property type="protein sequence ID" value="CCB70220.1"/>
    <property type="molecule type" value="Genomic_DNA"/>
</dbReference>
<dbReference type="Proteomes" id="UP000009186">
    <property type="component" value="Chromosome"/>
</dbReference>
<dbReference type="AlphaFoldDB" id="G2Z2P6"/>
<name>G2Z2P6_FLABF</name>
<proteinExistence type="predicted"/>
<gene>
    <name evidence="1" type="ordered locus">FBFL15_2200</name>
</gene>
<reference evidence="1 2" key="1">
    <citation type="journal article" date="2011" name="Appl. Environ. Microbiol.">
        <title>Complete genome sequence of the fish pathogen Flavobacterium branchiophilum.</title>
        <authorList>
            <consortium name="1:IP"/>
            <consortium name="Microbial Evolutionary Genomics,F-75015 Paris"/>
            <consortium name="France 2:CNRS"/>
            <consortium name="URA2171"/>
            <consortium name="F-75015 Paris,France 3:Unite de Virologie et Immunologie Mol."/>
            <consortium name="INRA,78352 Jouy en Josas Cedex"/>
            <consortium name="France. 4:Unite de Mathemathique"/>
            <consortium name="Informatique et Genome,INRA"/>
            <consortium name="78352 Jouy en Josas Cedex"/>
            <consortium name="France. 5:CEA/Genoscope"/>
            <consortium name="Evry"/>
            <consortium name="France"/>
            <person name="Touchon M."/>
            <person name="Barbier P."/>
            <person name="Bernardet J.F."/>
            <person name="Loux V."/>
            <person name="Vacherie B."/>
            <person name="Barbe V."/>
            <person name="Rocha E.P."/>
            <person name="Duchaud E."/>
        </authorList>
    </citation>
    <scope>NUCLEOTIDE SEQUENCE [LARGE SCALE GENOMIC DNA]</scope>
    <source>
        <strain evidence="1 2">FL-15</strain>
    </source>
</reference>
<organism evidence="1 2">
    <name type="scientific">Flavobacterium branchiophilum (strain FL-15)</name>
    <dbReference type="NCBI Taxonomy" id="1034807"/>
    <lineage>
        <taxon>Bacteria</taxon>
        <taxon>Pseudomonadati</taxon>
        <taxon>Bacteroidota</taxon>
        <taxon>Flavobacteriia</taxon>
        <taxon>Flavobacteriales</taxon>
        <taxon>Flavobacteriaceae</taxon>
        <taxon>Flavobacterium</taxon>
    </lineage>
</organism>
<protein>
    <submittedName>
        <fullName evidence="1">Uncharacterized protein</fullName>
    </submittedName>
</protein>
<sequence>MRNILIFIFSLSVLNCYSQKKDLTITATSNSESEVVIRIINNTSKKKYLFLDVKNLGVFYQSKKTFTNINSSKMYLDFLELNGHKSFIPVSTFNNYNSGIKDEEDFKSKIKNNTILFLPNEEKRFVINLYKQDESDYLKAYKVLPSRYYKVSLKICGNQIKEKIKNTNINEQEFRNIISKYDFNDYQSNVFRLKIKTIKSPPPPPLQPSKKYSKYSFKELMMMK</sequence>
<evidence type="ECO:0000313" key="1">
    <source>
        <dbReference type="EMBL" id="CCB70220.1"/>
    </source>
</evidence>
<dbReference type="HOGENOM" id="CLU_1233523_0_0_10"/>
<dbReference type="KEGG" id="fbr:FBFL15_2200"/>